<dbReference type="SUPFAM" id="SSF46785">
    <property type="entry name" value="Winged helix' DNA-binding domain"/>
    <property type="match status" value="1"/>
</dbReference>
<evidence type="ECO:0000259" key="3">
    <source>
        <dbReference type="Pfam" id="PF12802"/>
    </source>
</evidence>
<dbReference type="InterPro" id="IPR000600">
    <property type="entry name" value="ROK"/>
</dbReference>
<dbReference type="Gene3D" id="1.10.10.10">
    <property type="entry name" value="Winged helix-like DNA-binding domain superfamily/Winged helix DNA-binding domain"/>
    <property type="match status" value="1"/>
</dbReference>
<accession>A0A6N7KSI3</accession>
<keyword evidence="5" id="KW-1185">Reference proteome</keyword>
<dbReference type="InterPro" id="IPR036390">
    <property type="entry name" value="WH_DNA-bd_sf"/>
</dbReference>
<proteinExistence type="inferred from homology"/>
<comment type="caution">
    <text evidence="4">The sequence shown here is derived from an EMBL/GenBank/DDBJ whole genome shotgun (WGS) entry which is preliminary data.</text>
</comment>
<reference evidence="4 5" key="1">
    <citation type="submission" date="2019-09" db="EMBL/GenBank/DDBJ databases">
        <title>Genome Sequences of Streptomyces kaniharaensis ATCC 21070.</title>
        <authorList>
            <person name="Zhu W."/>
            <person name="De Crecy-Lagard V."/>
            <person name="Richards N.G."/>
        </authorList>
    </citation>
    <scope>NUCLEOTIDE SEQUENCE [LARGE SCALE GENOMIC DNA]</scope>
    <source>
        <strain evidence="4 5">SF-557</strain>
    </source>
</reference>
<dbReference type="OrthoDB" id="3523179at2"/>
<dbReference type="EMBL" id="WBOF01000001">
    <property type="protein sequence ID" value="MQS14391.1"/>
    <property type="molecule type" value="Genomic_DNA"/>
</dbReference>
<comment type="similarity">
    <text evidence="1">Belongs to the ROK (NagC/XylR) family.</text>
</comment>
<dbReference type="InterPro" id="IPR000835">
    <property type="entry name" value="HTH_MarR-typ"/>
</dbReference>
<protein>
    <submittedName>
        <fullName evidence="4">ROK family transcriptional regulator</fullName>
    </submittedName>
</protein>
<dbReference type="Pfam" id="PF12802">
    <property type="entry name" value="MarR_2"/>
    <property type="match status" value="1"/>
</dbReference>
<evidence type="ECO:0000256" key="1">
    <source>
        <dbReference type="ARBA" id="ARBA00006479"/>
    </source>
</evidence>
<dbReference type="PANTHER" id="PTHR18964:SF149">
    <property type="entry name" value="BIFUNCTIONAL UDP-N-ACETYLGLUCOSAMINE 2-EPIMERASE_N-ACETYLMANNOSAMINE KINASE"/>
    <property type="match status" value="1"/>
</dbReference>
<gene>
    <name evidence="4" type="ORF">F7Q99_19520</name>
</gene>
<dbReference type="PANTHER" id="PTHR18964">
    <property type="entry name" value="ROK (REPRESSOR, ORF, KINASE) FAMILY"/>
    <property type="match status" value="1"/>
</dbReference>
<dbReference type="Pfam" id="PF00480">
    <property type="entry name" value="ROK"/>
    <property type="match status" value="1"/>
</dbReference>
<name>A0A6N7KSI3_9ACTN</name>
<dbReference type="InterPro" id="IPR011991">
    <property type="entry name" value="ArsR-like_HTH"/>
</dbReference>
<dbReference type="CDD" id="cd00090">
    <property type="entry name" value="HTH_ARSR"/>
    <property type="match status" value="1"/>
</dbReference>
<dbReference type="Proteomes" id="UP000450000">
    <property type="component" value="Unassembled WGS sequence"/>
</dbReference>
<evidence type="ECO:0000313" key="4">
    <source>
        <dbReference type="EMBL" id="MQS14391.1"/>
    </source>
</evidence>
<dbReference type="InterPro" id="IPR043129">
    <property type="entry name" value="ATPase_NBD"/>
</dbReference>
<dbReference type="Gene3D" id="3.30.420.40">
    <property type="match status" value="2"/>
</dbReference>
<evidence type="ECO:0000256" key="2">
    <source>
        <dbReference type="SAM" id="MobiDB-lite"/>
    </source>
</evidence>
<dbReference type="AlphaFoldDB" id="A0A6N7KSI3"/>
<dbReference type="GO" id="GO:0003700">
    <property type="term" value="F:DNA-binding transcription factor activity"/>
    <property type="evidence" value="ECO:0007669"/>
    <property type="project" value="InterPro"/>
</dbReference>
<organism evidence="4 5">
    <name type="scientific">Streptomyces kaniharaensis</name>
    <dbReference type="NCBI Taxonomy" id="212423"/>
    <lineage>
        <taxon>Bacteria</taxon>
        <taxon>Bacillati</taxon>
        <taxon>Actinomycetota</taxon>
        <taxon>Actinomycetes</taxon>
        <taxon>Kitasatosporales</taxon>
        <taxon>Streptomycetaceae</taxon>
        <taxon>Streptomyces</taxon>
    </lineage>
</organism>
<feature type="compositionally biased region" description="Basic and acidic residues" evidence="2">
    <location>
        <begin position="53"/>
        <end position="63"/>
    </location>
</feature>
<feature type="region of interest" description="Disordered" evidence="2">
    <location>
        <begin position="1"/>
        <end position="63"/>
    </location>
</feature>
<sequence>MGAGLRAARVTLRHSPREGPLTPHRRRPYGPSRTTGKFPNSSRGAPGSTEPSPARRPEEEDPHVTHVIKTTARAPLAGTPSLLRAINDRAALELLLENGPLSRTQIGTLTGLSKPTASQLLARLEAAGLVLPVGTSAGGPGPNAQLYQVNPAAGHVAGLDVTTGEIRVAVADITGTTLAEHVVPVKGTPAAETVSRVTAAVAGAVREAGIADRALHTVVIGVGGAPDPVTGKLRYASHLPGWHSPRLVEELSEAIGAPVSIENDVNLAAVAEQACGAARGSEDFVLLWAGAGTGAAIVIAGRLHRGFTGGAGEVGYMPVPGSPVVRDVRRRNSGGFQDLVGAPAVRALARRYGLGAPTAEDAIARALETPGAGDAFLAELAGRLAVGLAVIVAVVDPELVVLSGAVPSAGGTRLRALVEDELARLSMARPEVRSSALVGSPVLLGALQRAVATAREAVFSTH</sequence>
<evidence type="ECO:0000313" key="5">
    <source>
        <dbReference type="Proteomes" id="UP000450000"/>
    </source>
</evidence>
<dbReference type="CDD" id="cd23763">
    <property type="entry name" value="ASKHA_ATPase_ROK"/>
    <property type="match status" value="1"/>
</dbReference>
<dbReference type="InterPro" id="IPR036388">
    <property type="entry name" value="WH-like_DNA-bd_sf"/>
</dbReference>
<feature type="compositionally biased region" description="Polar residues" evidence="2">
    <location>
        <begin position="32"/>
        <end position="43"/>
    </location>
</feature>
<feature type="domain" description="HTH marR-type" evidence="3">
    <location>
        <begin position="91"/>
        <end position="130"/>
    </location>
</feature>
<dbReference type="SUPFAM" id="SSF53067">
    <property type="entry name" value="Actin-like ATPase domain"/>
    <property type="match status" value="1"/>
</dbReference>